<evidence type="ECO:0000256" key="5">
    <source>
        <dbReference type="ARBA" id="ARBA00023002"/>
    </source>
</evidence>
<accession>A0ABT1ZHJ5</accession>
<dbReference type="InterPro" id="IPR000659">
    <property type="entry name" value="Pyridox_Oxase"/>
</dbReference>
<dbReference type="Pfam" id="PF01243">
    <property type="entry name" value="PNPOx_N"/>
    <property type="match status" value="1"/>
</dbReference>
<dbReference type="InterPro" id="IPR019576">
    <property type="entry name" value="Pyridoxamine_oxidase_dimer_C"/>
</dbReference>
<comment type="similarity">
    <text evidence="2">Belongs to the pyridoxamine 5'-phosphate oxidase family.</text>
</comment>
<evidence type="ECO:0000313" key="9">
    <source>
        <dbReference type="Proteomes" id="UP001205337"/>
    </source>
</evidence>
<keyword evidence="4" id="KW-0288">FMN</keyword>
<name>A0ABT1ZHJ5_9MICO</name>
<keyword evidence="5 8" id="KW-0560">Oxidoreductase</keyword>
<dbReference type="SUPFAM" id="SSF50475">
    <property type="entry name" value="FMN-binding split barrel"/>
    <property type="match status" value="1"/>
</dbReference>
<evidence type="ECO:0000313" key="8">
    <source>
        <dbReference type="EMBL" id="MCS0500192.1"/>
    </source>
</evidence>
<proteinExistence type="inferred from homology"/>
<evidence type="ECO:0000256" key="4">
    <source>
        <dbReference type="ARBA" id="ARBA00022643"/>
    </source>
</evidence>
<evidence type="ECO:0000259" key="7">
    <source>
        <dbReference type="Pfam" id="PF10590"/>
    </source>
</evidence>
<dbReference type="Gene3D" id="2.30.110.10">
    <property type="entry name" value="Electron Transport, Fmn-binding Protein, Chain A"/>
    <property type="match status" value="1"/>
</dbReference>
<feature type="domain" description="Pyridoxamine 5'-phosphate oxidase N-terminal" evidence="6">
    <location>
        <begin position="44"/>
        <end position="162"/>
    </location>
</feature>
<evidence type="ECO:0000256" key="2">
    <source>
        <dbReference type="ARBA" id="ARBA00007301"/>
    </source>
</evidence>
<comment type="caution">
    <text evidence="8">The sequence shown here is derived from an EMBL/GenBank/DDBJ whole genome shotgun (WGS) entry which is preliminary data.</text>
</comment>
<comment type="cofactor">
    <cofactor evidence="1">
        <name>FMN</name>
        <dbReference type="ChEBI" id="CHEBI:58210"/>
    </cofactor>
</comment>
<dbReference type="EC" id="1.4.3.5" evidence="8"/>
<sequence>MGDPSRAGLRARLRSLPSFPAELPAFDPADAPGEPEELFLGWLDDAVGAGVLAAHAAVLATVDDAGPSARVLILKDVGPEGWAIATPSDSRPGAAMTASGRAALTFFWPARARQVRVEGAVERADAAEAALDFLARPDDARATALVGRPTPVLRGDADYTAVREAALARVTDDPALVPGSWALWRIVPQAVEFWQGAHDRAHLRLRYRRHGDSWLRERLWP</sequence>
<dbReference type="EMBL" id="JANTHX010000008">
    <property type="protein sequence ID" value="MCS0500192.1"/>
    <property type="molecule type" value="Genomic_DNA"/>
</dbReference>
<protein>
    <submittedName>
        <fullName evidence="8">Pyridoxal 5'-phosphate synthase</fullName>
        <ecNumber evidence="8">1.4.3.5</ecNumber>
    </submittedName>
</protein>
<dbReference type="GO" id="GO:0004733">
    <property type="term" value="F:pyridoxamine phosphate oxidase activity"/>
    <property type="evidence" value="ECO:0007669"/>
    <property type="project" value="UniProtKB-EC"/>
</dbReference>
<evidence type="ECO:0000259" key="6">
    <source>
        <dbReference type="Pfam" id="PF01243"/>
    </source>
</evidence>
<dbReference type="InterPro" id="IPR011576">
    <property type="entry name" value="Pyridox_Oxase_N"/>
</dbReference>
<dbReference type="Pfam" id="PF10590">
    <property type="entry name" value="PNP_phzG_C"/>
    <property type="match status" value="1"/>
</dbReference>
<dbReference type="PANTHER" id="PTHR10851:SF0">
    <property type="entry name" value="PYRIDOXINE-5'-PHOSPHATE OXIDASE"/>
    <property type="match status" value="1"/>
</dbReference>
<dbReference type="PIRSF" id="PIRSF000190">
    <property type="entry name" value="Pyd_amn-ph_oxd"/>
    <property type="match status" value="1"/>
</dbReference>
<gene>
    <name evidence="8" type="ORF">NUH29_11610</name>
</gene>
<reference evidence="8 9" key="1">
    <citation type="submission" date="2022-08" db="EMBL/GenBank/DDBJ databases">
        <authorList>
            <person name="Li F."/>
        </authorList>
    </citation>
    <scope>NUCLEOTIDE SEQUENCE [LARGE SCALE GENOMIC DNA]</scope>
    <source>
        <strain evidence="8 9">10F1B-8-1</strain>
    </source>
</reference>
<dbReference type="PANTHER" id="PTHR10851">
    <property type="entry name" value="PYRIDOXINE-5-PHOSPHATE OXIDASE"/>
    <property type="match status" value="1"/>
</dbReference>
<dbReference type="RefSeq" id="WP_258799331.1">
    <property type="nucleotide sequence ID" value="NZ_JANTHX010000008.1"/>
</dbReference>
<dbReference type="InterPro" id="IPR012349">
    <property type="entry name" value="Split_barrel_FMN-bd"/>
</dbReference>
<dbReference type="NCBIfam" id="NF004231">
    <property type="entry name" value="PRK05679.1"/>
    <property type="match status" value="1"/>
</dbReference>
<organism evidence="8 9">
    <name type="scientific">Protaetiibacter mangrovi</name>
    <dbReference type="NCBI Taxonomy" id="2970926"/>
    <lineage>
        <taxon>Bacteria</taxon>
        <taxon>Bacillati</taxon>
        <taxon>Actinomycetota</taxon>
        <taxon>Actinomycetes</taxon>
        <taxon>Micrococcales</taxon>
        <taxon>Microbacteriaceae</taxon>
        <taxon>Protaetiibacter</taxon>
    </lineage>
</organism>
<evidence type="ECO:0000256" key="1">
    <source>
        <dbReference type="ARBA" id="ARBA00001917"/>
    </source>
</evidence>
<feature type="domain" description="Pyridoxine 5'-phosphate oxidase dimerisation C-terminal" evidence="7">
    <location>
        <begin position="181"/>
        <end position="221"/>
    </location>
</feature>
<dbReference type="Proteomes" id="UP001205337">
    <property type="component" value="Unassembled WGS sequence"/>
</dbReference>
<keyword evidence="3" id="KW-0285">Flavoprotein</keyword>
<evidence type="ECO:0000256" key="3">
    <source>
        <dbReference type="ARBA" id="ARBA00022630"/>
    </source>
</evidence>
<keyword evidence="9" id="KW-1185">Reference proteome</keyword>